<accession>A0A1H3U8R1</accession>
<dbReference type="Proteomes" id="UP000199663">
    <property type="component" value="Unassembled WGS sequence"/>
</dbReference>
<gene>
    <name evidence="1" type="ORF">SAMN05444412_13510</name>
</gene>
<sequence length="66" mass="7379">AHLKLISIRHLSTDLVKIYHGLTVSVFQALSRRRTEDGRRGTEDGGRKMGPFEIFGEGLLSFGMYG</sequence>
<protein>
    <submittedName>
        <fullName evidence="1">Uncharacterized protein</fullName>
    </submittedName>
</protein>
<dbReference type="EMBL" id="FNQC01000035">
    <property type="protein sequence ID" value="SDZ58677.1"/>
    <property type="molecule type" value="Genomic_DNA"/>
</dbReference>
<keyword evidence="2" id="KW-1185">Reference proteome</keyword>
<evidence type="ECO:0000313" key="1">
    <source>
        <dbReference type="EMBL" id="SDZ58677.1"/>
    </source>
</evidence>
<feature type="non-terminal residue" evidence="1">
    <location>
        <position position="1"/>
    </location>
</feature>
<proteinExistence type="predicted"/>
<comment type="caution">
    <text evidence="1">The sequence shown here is derived from an EMBL/GenBank/DDBJ whole genome shotgun (WGS) entry which is preliminary data.</text>
</comment>
<dbReference type="RefSeq" id="WP_033405641.1">
    <property type="nucleotide sequence ID" value="NZ_FNQC01000035.1"/>
</dbReference>
<reference evidence="1 2" key="1">
    <citation type="submission" date="2016-10" db="EMBL/GenBank/DDBJ databases">
        <authorList>
            <person name="Varghese N."/>
            <person name="Submissions S."/>
        </authorList>
    </citation>
    <scope>NUCLEOTIDE SEQUENCE [LARGE SCALE GENOMIC DNA]</scope>
    <source>
        <strain evidence="1 2">DSM 17997</strain>
    </source>
</reference>
<name>A0A1H3U8R1_9BACT</name>
<organism evidence="1 2">
    <name type="scientific">Rhodonellum ikkaensis</name>
    <dbReference type="NCBI Taxonomy" id="336829"/>
    <lineage>
        <taxon>Bacteria</taxon>
        <taxon>Pseudomonadati</taxon>
        <taxon>Bacteroidota</taxon>
        <taxon>Cytophagia</taxon>
        <taxon>Cytophagales</taxon>
        <taxon>Cytophagaceae</taxon>
        <taxon>Rhodonellum</taxon>
    </lineage>
</organism>
<evidence type="ECO:0000313" key="2">
    <source>
        <dbReference type="Proteomes" id="UP000199663"/>
    </source>
</evidence>